<keyword evidence="2" id="KW-0812">Transmembrane</keyword>
<evidence type="ECO:0000259" key="3">
    <source>
        <dbReference type="SMART" id="SM00909"/>
    </source>
</evidence>
<keyword evidence="2" id="KW-1133">Transmembrane helix</keyword>
<sequence>MGYFRSNNEDKKRRLWKKLEDPRDYEDDYEDEEDGEVEHFDDSEEDYWEEDDIEEEELEELYEPPKVPLWVRVAVWVATVAVFFAIGYWGSDLAIKWMDKKGYLKQKNVISTSTEVAGLTENSSGGAVSQGALFQIYIPEKRGFIKEDVKVSPGLLEDELKQVLSIYIEKCSARGLLRPDVKVLHVFRTGDRLYLDMNASFLESLKAGGEEKAGILITSIVSTVVENFPPITKVKFLIEGKALQDRKPVDLSSFWAMPSS</sequence>
<gene>
    <name evidence="4" type="ordered locus">Tlie_0426</name>
</gene>
<dbReference type="Pfam" id="PF10646">
    <property type="entry name" value="Germane"/>
    <property type="match status" value="1"/>
</dbReference>
<organism evidence="4 5">
    <name type="scientific">Thermovirga lienii (strain ATCC BAA-1197 / DSM 17291 / Cas60314)</name>
    <dbReference type="NCBI Taxonomy" id="580340"/>
    <lineage>
        <taxon>Bacteria</taxon>
        <taxon>Thermotogati</taxon>
        <taxon>Synergistota</taxon>
        <taxon>Synergistia</taxon>
        <taxon>Synergistales</taxon>
        <taxon>Thermovirgaceae</taxon>
        <taxon>Thermovirga</taxon>
    </lineage>
</organism>
<proteinExistence type="predicted"/>
<dbReference type="HOGENOM" id="CLU_084424_0_0_0"/>
<dbReference type="AlphaFoldDB" id="G7V7J9"/>
<dbReference type="InterPro" id="IPR019606">
    <property type="entry name" value="GerMN"/>
</dbReference>
<dbReference type="SMART" id="SM00909">
    <property type="entry name" value="Germane"/>
    <property type="match status" value="1"/>
</dbReference>
<dbReference type="Proteomes" id="UP000005868">
    <property type="component" value="Chromosome"/>
</dbReference>
<feature type="domain" description="GerMN" evidence="3">
    <location>
        <begin position="160"/>
        <end position="247"/>
    </location>
</feature>
<protein>
    <submittedName>
        <fullName evidence="4">Lipoprotein LpqB, GerMN domain protein</fullName>
    </submittedName>
</protein>
<evidence type="ECO:0000313" key="4">
    <source>
        <dbReference type="EMBL" id="AER66161.1"/>
    </source>
</evidence>
<name>G7V7J9_THELD</name>
<keyword evidence="2" id="KW-0472">Membrane</keyword>
<feature type="region of interest" description="Disordered" evidence="1">
    <location>
        <begin position="23"/>
        <end position="46"/>
    </location>
</feature>
<keyword evidence="4" id="KW-0449">Lipoprotein</keyword>
<accession>G7V7J9</accession>
<reference evidence="4 5" key="2">
    <citation type="journal article" date="2012" name="Stand. Genomic Sci.">
        <title>Genome sequence of the moderately thermophilic, amino-acid-degrading and sulfur-reducing bacterium Thermovirga lienii type strain (Cas60314(T)).</title>
        <authorList>
            <person name="Goker M."/>
            <person name="Saunders E."/>
            <person name="Lapidus A."/>
            <person name="Nolan M."/>
            <person name="Lucas S."/>
            <person name="Hammon N."/>
            <person name="Deshpande S."/>
            <person name="Cheng J.F."/>
            <person name="Han C."/>
            <person name="Tapia R."/>
            <person name="Goodwin L.A."/>
            <person name="Pitluck S."/>
            <person name="Liolios K."/>
            <person name="Mavromatis K."/>
            <person name="Pagani I."/>
            <person name="Ivanova N."/>
            <person name="Mikhailova N."/>
            <person name="Pati A."/>
            <person name="Chen A."/>
            <person name="Palaniappan K."/>
            <person name="Land M."/>
            <person name="Chang Y.J."/>
            <person name="Jeffries C.D."/>
            <person name="Brambilla E.M."/>
            <person name="Rohde M."/>
            <person name="Spring S."/>
            <person name="Detter J.C."/>
            <person name="Woyke T."/>
            <person name="Bristow J."/>
            <person name="Eisen J.A."/>
            <person name="Markowitz V."/>
            <person name="Hugenholtz P."/>
            <person name="Kyrpides N.C."/>
            <person name="Klenk H.P."/>
        </authorList>
    </citation>
    <scope>NUCLEOTIDE SEQUENCE [LARGE SCALE GENOMIC DNA]</scope>
    <source>
        <strain evidence="5">ATCC BAA-1197 / DSM 17291 / Cas60314</strain>
    </source>
</reference>
<dbReference type="OrthoDB" id="3993at2"/>
<feature type="transmembrane region" description="Helical" evidence="2">
    <location>
        <begin position="69"/>
        <end position="91"/>
    </location>
</feature>
<dbReference type="KEGG" id="tli:Tlie_0426"/>
<reference evidence="5" key="1">
    <citation type="submission" date="2011-10" db="EMBL/GenBank/DDBJ databases">
        <title>The complete genome of chromosome of Thermovirga lienii DSM 17291.</title>
        <authorList>
            <consortium name="US DOE Joint Genome Institute (JGI-PGF)"/>
            <person name="Lucas S."/>
            <person name="Copeland A."/>
            <person name="Lapidus A."/>
            <person name="Glavina del Rio T."/>
            <person name="Dalin E."/>
            <person name="Tice H."/>
            <person name="Bruce D."/>
            <person name="Goodwin L."/>
            <person name="Pitluck S."/>
            <person name="Peters L."/>
            <person name="Mikhailova N."/>
            <person name="Saunders E."/>
            <person name="Kyrpides N."/>
            <person name="Mavromatis K."/>
            <person name="Ivanova N."/>
            <person name="Last F.I."/>
            <person name="Brettin T."/>
            <person name="Detter J.C."/>
            <person name="Han C."/>
            <person name="Larimer F."/>
            <person name="Land M."/>
            <person name="Hauser L."/>
            <person name="Markowitz V."/>
            <person name="Cheng J.-F."/>
            <person name="Hugenholtz P."/>
            <person name="Woyke T."/>
            <person name="Wu D."/>
            <person name="Spring S."/>
            <person name="Schroeder M."/>
            <person name="Brambilla E.-M."/>
            <person name="Klenk H.-P."/>
            <person name="Eisen J.A."/>
        </authorList>
    </citation>
    <scope>NUCLEOTIDE SEQUENCE [LARGE SCALE GENOMIC DNA]</scope>
    <source>
        <strain evidence="5">ATCC BAA-1197 / DSM 17291 / Cas60314</strain>
    </source>
</reference>
<evidence type="ECO:0000313" key="5">
    <source>
        <dbReference type="Proteomes" id="UP000005868"/>
    </source>
</evidence>
<evidence type="ECO:0000256" key="2">
    <source>
        <dbReference type="SAM" id="Phobius"/>
    </source>
</evidence>
<dbReference type="EMBL" id="CP003096">
    <property type="protein sequence ID" value="AER66161.1"/>
    <property type="molecule type" value="Genomic_DNA"/>
</dbReference>
<evidence type="ECO:0000256" key="1">
    <source>
        <dbReference type="SAM" id="MobiDB-lite"/>
    </source>
</evidence>
<dbReference type="eggNOG" id="COG5401">
    <property type="taxonomic scope" value="Bacteria"/>
</dbReference>
<keyword evidence="5" id="KW-1185">Reference proteome</keyword>
<dbReference type="STRING" id="580340.Tlie_0426"/>